<dbReference type="InterPro" id="IPR021322">
    <property type="entry name" value="DUF2924"/>
</dbReference>
<proteinExistence type="predicted"/>
<organism evidence="1 2">
    <name type="scientific">Ferriphaselus amnicola</name>
    <dbReference type="NCBI Taxonomy" id="1188319"/>
    <lineage>
        <taxon>Bacteria</taxon>
        <taxon>Pseudomonadati</taxon>
        <taxon>Pseudomonadota</taxon>
        <taxon>Betaproteobacteria</taxon>
        <taxon>Nitrosomonadales</taxon>
        <taxon>Gallionellaceae</taxon>
        <taxon>Ferriphaselus</taxon>
    </lineage>
</organism>
<sequence length="165" mass="19244">MNQKTHPFVTPPSVVAQITQLPSLDMAAIKALWKRLYGGDTPTHNRQFLERRIAHKLQMIEFRKVDRNMLESNQRRIATLIERGKMQTPTKHYIPPVGTVLTRLYQDVEHRVTIEAEGTYEYQGRRYDNLSVIAREITGTRWSGPLFFGLRKQETTKKPKKGVRK</sequence>
<reference evidence="1 2" key="1">
    <citation type="submission" date="2018-06" db="EMBL/GenBank/DDBJ databases">
        <title>OYT1 Genome Sequencing.</title>
        <authorList>
            <person name="Kato S."/>
            <person name="Itoh T."/>
            <person name="Ohkuma M."/>
        </authorList>
    </citation>
    <scope>NUCLEOTIDE SEQUENCE [LARGE SCALE GENOMIC DNA]</scope>
    <source>
        <strain evidence="1 2">OYT1</strain>
    </source>
</reference>
<dbReference type="KEGG" id="fam:OYT1_ch1310"/>
<gene>
    <name evidence="1" type="ORF">OYT1_ch1310</name>
</gene>
<dbReference type="STRING" id="1188319.OYT1_01971"/>
<protein>
    <submittedName>
        <fullName evidence="1">Bacteriophage related protein</fullName>
    </submittedName>
</protein>
<dbReference type="RefSeq" id="WP_062627133.1">
    <property type="nucleotide sequence ID" value="NZ_AP018738.1"/>
</dbReference>
<dbReference type="Proteomes" id="UP000033070">
    <property type="component" value="Chromosome"/>
</dbReference>
<dbReference type="AlphaFoldDB" id="A0A2Z6GBP7"/>
<dbReference type="Pfam" id="PF11149">
    <property type="entry name" value="DUF2924"/>
    <property type="match status" value="1"/>
</dbReference>
<evidence type="ECO:0000313" key="2">
    <source>
        <dbReference type="Proteomes" id="UP000033070"/>
    </source>
</evidence>
<name>A0A2Z6GBP7_9PROT</name>
<keyword evidence="2" id="KW-1185">Reference proteome</keyword>
<evidence type="ECO:0000313" key="1">
    <source>
        <dbReference type="EMBL" id="BBE50867.1"/>
    </source>
</evidence>
<accession>A0A2Z6GBP7</accession>
<dbReference type="EMBL" id="AP018738">
    <property type="protein sequence ID" value="BBE50867.1"/>
    <property type="molecule type" value="Genomic_DNA"/>
</dbReference>
<dbReference type="OrthoDB" id="8594067at2"/>